<keyword evidence="3" id="KW-0028">Amino-acid biosynthesis</keyword>
<name>A0A9D2CGP2_9ACTN</name>
<evidence type="ECO:0000313" key="7">
    <source>
        <dbReference type="Proteomes" id="UP000824133"/>
    </source>
</evidence>
<dbReference type="Proteomes" id="UP000824133">
    <property type="component" value="Unassembled WGS sequence"/>
</dbReference>
<dbReference type="Pfam" id="PF13537">
    <property type="entry name" value="GATase_7"/>
    <property type="match status" value="1"/>
</dbReference>
<dbReference type="AlphaFoldDB" id="A0A9D2CGP2"/>
<keyword evidence="3" id="KW-0061">Asparagine biosynthesis</keyword>
<dbReference type="InterPro" id="IPR051786">
    <property type="entry name" value="ASN_synthetase/amidase"/>
</dbReference>
<evidence type="ECO:0000256" key="4">
    <source>
        <dbReference type="ARBA" id="ARBA00048741"/>
    </source>
</evidence>
<sequence length="593" mass="67600">MGGNRMLKGRGKVIPGFYITDFNLSIDPSTYSDMIVESLSIDGWNVGRRTFNHFLNDKTLYEDEECVLVLEGVILNKTELFDQYGVTTIEKLVEAMYSKKGERFFADFRGSFSGALYDKNISQWVIWTNHYGDNALFYFQSHGHIAIGSNFIDLANSFKSFGALHVDEHAVASMQSTGFMSDDSTYALEIKRLLPGHYIRIADMRVEIEQYWRVRHDVYDFTNSSEDEIIELIDQYFRRAVRREFEKDREYGYRHLAELSGGLDSRMVSWVAHELGYTDVLDITFSQANYLDELIAKQIATALHNQCMAMPLDDAGFLFDLDKITCLNFGLTLAFGTTGAFRFFDALDISKYGIIHTGAVGDAVLGSFLSNPDEQHQLREAGRYTRLMDDDPASHCDLSRFADQEDYLMSTRAFLGAATSHLVTRGFSDIGSPFLDIDFFDLCMSIPLEYRCWHKIYKAWILKKYPKAADFIWEKYGMRIDAPDALIRIHQFARAVKNAGPAGVFFRVCTLLGIKTKRSKRSVITTGMNPLDAWLDQRPEIVKYWNSYFASNLDSLPLSEERKDSLCEEYRTGAATEKILALTVLAGIKLVKS</sequence>
<protein>
    <recommendedName>
        <fullName evidence="2">asparagine synthase (glutamine-hydrolyzing)</fullName>
        <ecNumber evidence="2">6.3.5.4</ecNumber>
    </recommendedName>
</protein>
<dbReference type="InterPro" id="IPR029055">
    <property type="entry name" value="Ntn_hydrolases_N"/>
</dbReference>
<dbReference type="InterPro" id="IPR014729">
    <property type="entry name" value="Rossmann-like_a/b/a_fold"/>
</dbReference>
<dbReference type="Gene3D" id="3.40.50.620">
    <property type="entry name" value="HUPs"/>
    <property type="match status" value="1"/>
</dbReference>
<dbReference type="InterPro" id="IPR017932">
    <property type="entry name" value="GATase_2_dom"/>
</dbReference>
<reference evidence="6" key="2">
    <citation type="submission" date="2021-04" db="EMBL/GenBank/DDBJ databases">
        <authorList>
            <person name="Gilroy R."/>
        </authorList>
    </citation>
    <scope>NUCLEOTIDE SEQUENCE</scope>
    <source>
        <strain evidence="6">ChiHjej10B9-743</strain>
    </source>
</reference>
<dbReference type="GO" id="GO:0005829">
    <property type="term" value="C:cytosol"/>
    <property type="evidence" value="ECO:0007669"/>
    <property type="project" value="TreeGrafter"/>
</dbReference>
<accession>A0A9D2CGP2</accession>
<evidence type="ECO:0000256" key="2">
    <source>
        <dbReference type="ARBA" id="ARBA00012737"/>
    </source>
</evidence>
<gene>
    <name evidence="6" type="ORF">IAA42_01555</name>
</gene>
<dbReference type="PANTHER" id="PTHR43284">
    <property type="entry name" value="ASPARAGINE SYNTHETASE (GLUTAMINE-HYDROLYZING)"/>
    <property type="match status" value="1"/>
</dbReference>
<evidence type="ECO:0000313" key="6">
    <source>
        <dbReference type="EMBL" id="HIY79109.1"/>
    </source>
</evidence>
<evidence type="ECO:0000259" key="5">
    <source>
        <dbReference type="Pfam" id="PF13537"/>
    </source>
</evidence>
<evidence type="ECO:0000256" key="1">
    <source>
        <dbReference type="ARBA" id="ARBA00005187"/>
    </source>
</evidence>
<dbReference type="EC" id="6.3.5.4" evidence="2"/>
<evidence type="ECO:0000256" key="3">
    <source>
        <dbReference type="ARBA" id="ARBA00022888"/>
    </source>
</evidence>
<dbReference type="GO" id="GO:0004066">
    <property type="term" value="F:asparagine synthase (glutamine-hydrolyzing) activity"/>
    <property type="evidence" value="ECO:0007669"/>
    <property type="project" value="UniProtKB-EC"/>
</dbReference>
<comment type="pathway">
    <text evidence="1">Amino-acid biosynthesis; L-asparagine biosynthesis; L-asparagine from L-aspartate (L-Gln route): step 1/1.</text>
</comment>
<dbReference type="PANTHER" id="PTHR43284:SF1">
    <property type="entry name" value="ASPARAGINE SYNTHETASE"/>
    <property type="match status" value="1"/>
</dbReference>
<proteinExistence type="predicted"/>
<dbReference type="SUPFAM" id="SSF52402">
    <property type="entry name" value="Adenine nucleotide alpha hydrolases-like"/>
    <property type="match status" value="1"/>
</dbReference>
<feature type="domain" description="Glutamine amidotransferase type-2" evidence="5">
    <location>
        <begin position="62"/>
        <end position="151"/>
    </location>
</feature>
<dbReference type="Gene3D" id="3.60.20.10">
    <property type="entry name" value="Glutamine Phosphoribosylpyrophosphate, subunit 1, domain 1"/>
    <property type="match status" value="1"/>
</dbReference>
<comment type="caution">
    <text evidence="6">The sequence shown here is derived from an EMBL/GenBank/DDBJ whole genome shotgun (WGS) entry which is preliminary data.</text>
</comment>
<reference evidence="6" key="1">
    <citation type="journal article" date="2021" name="PeerJ">
        <title>Extensive microbial diversity within the chicken gut microbiome revealed by metagenomics and culture.</title>
        <authorList>
            <person name="Gilroy R."/>
            <person name="Ravi A."/>
            <person name="Getino M."/>
            <person name="Pursley I."/>
            <person name="Horton D.L."/>
            <person name="Alikhan N.F."/>
            <person name="Baker D."/>
            <person name="Gharbi K."/>
            <person name="Hall N."/>
            <person name="Watson M."/>
            <person name="Adriaenssens E.M."/>
            <person name="Foster-Nyarko E."/>
            <person name="Jarju S."/>
            <person name="Secka A."/>
            <person name="Antonio M."/>
            <person name="Oren A."/>
            <person name="Chaudhuri R.R."/>
            <person name="La Ragione R."/>
            <person name="Hildebrand F."/>
            <person name="Pallen M.J."/>
        </authorList>
    </citation>
    <scope>NUCLEOTIDE SEQUENCE</scope>
    <source>
        <strain evidence="6">ChiHjej10B9-743</strain>
    </source>
</reference>
<dbReference type="EMBL" id="DXCP01000006">
    <property type="protein sequence ID" value="HIY79109.1"/>
    <property type="molecule type" value="Genomic_DNA"/>
</dbReference>
<organism evidence="6 7">
    <name type="scientific">Candidatus Olsenella excrementavium</name>
    <dbReference type="NCBI Taxonomy" id="2838709"/>
    <lineage>
        <taxon>Bacteria</taxon>
        <taxon>Bacillati</taxon>
        <taxon>Actinomycetota</taxon>
        <taxon>Coriobacteriia</taxon>
        <taxon>Coriobacteriales</taxon>
        <taxon>Atopobiaceae</taxon>
        <taxon>Olsenella</taxon>
    </lineage>
</organism>
<dbReference type="GO" id="GO:0006529">
    <property type="term" value="P:asparagine biosynthetic process"/>
    <property type="evidence" value="ECO:0007669"/>
    <property type="project" value="UniProtKB-KW"/>
</dbReference>
<dbReference type="SUPFAM" id="SSF56235">
    <property type="entry name" value="N-terminal nucleophile aminohydrolases (Ntn hydrolases)"/>
    <property type="match status" value="1"/>
</dbReference>
<comment type="catalytic activity">
    <reaction evidence="4">
        <text>L-aspartate + L-glutamine + ATP + H2O = L-asparagine + L-glutamate + AMP + diphosphate + H(+)</text>
        <dbReference type="Rhea" id="RHEA:12228"/>
        <dbReference type="ChEBI" id="CHEBI:15377"/>
        <dbReference type="ChEBI" id="CHEBI:15378"/>
        <dbReference type="ChEBI" id="CHEBI:29985"/>
        <dbReference type="ChEBI" id="CHEBI:29991"/>
        <dbReference type="ChEBI" id="CHEBI:30616"/>
        <dbReference type="ChEBI" id="CHEBI:33019"/>
        <dbReference type="ChEBI" id="CHEBI:58048"/>
        <dbReference type="ChEBI" id="CHEBI:58359"/>
        <dbReference type="ChEBI" id="CHEBI:456215"/>
        <dbReference type="EC" id="6.3.5.4"/>
    </reaction>
</comment>